<reference evidence="2 3" key="1">
    <citation type="journal article" date="2014" name="Genome Announc.">
        <title>Draft Genome Sequences of Marine Flavobacterium Nonlabens Strains NR17, NR24, NR27, NR32, NR33, and Ara13.</title>
        <authorList>
            <person name="Nakanishi M."/>
            <person name="Meirelles P."/>
            <person name="Suzuki R."/>
            <person name="Takatani N."/>
            <person name="Mino S."/>
            <person name="Suda W."/>
            <person name="Oshima K."/>
            <person name="Hattori M."/>
            <person name="Ohkuma M."/>
            <person name="Hosokawa M."/>
            <person name="Miyashita K."/>
            <person name="Thompson F.L."/>
            <person name="Niwa A."/>
            <person name="Sawabe T."/>
            <person name="Sawabe T."/>
        </authorList>
    </citation>
    <scope>NUCLEOTIDE SEQUENCE [LARGE SCALE GENOMIC DNA]</scope>
    <source>
        <strain evidence="3">JCM19296</strain>
    </source>
</reference>
<dbReference type="AlphaFoldDB" id="A0A081D8H0"/>
<evidence type="ECO:0000259" key="1">
    <source>
        <dbReference type="Pfam" id="PF08808"/>
    </source>
</evidence>
<gene>
    <name evidence="2" type="ORF">JCM19296_794</name>
</gene>
<sequence length="284" mass="32964">MYKENLSELAKTDFTKLTNEEIYNKYYDLALILPTTNSTISSVNFNSLEFHRVRLNVNFKKEDKNLEQTYSNPPTIFCSENGRANLKGTSVFYCSNDPKTAMEETRPNVGDTGVISVWKGKSIRGAKFAHCLNELLPQQNIYNLLAKQSFQFLSDTSNITDNGKSYLRELILFIAEIFTEEQQPYPLSSMISNELLFSQDLWHDAIVYPSFTQNKLSCNLAFHPNSVNELLELKKIMPFKIIDEKNGQLIFNFNKKIGERKNNTFLWREISIEDKKWFNENQKS</sequence>
<accession>A0A081D8H0</accession>
<name>A0A081D8H0_NONUL</name>
<dbReference type="EMBL" id="BBLG01000001">
    <property type="protein sequence ID" value="GAK75216.1"/>
    <property type="molecule type" value="Genomic_DNA"/>
</dbReference>
<feature type="domain" description="RES" evidence="1">
    <location>
        <begin position="80"/>
        <end position="225"/>
    </location>
</feature>
<dbReference type="Proteomes" id="UP000028980">
    <property type="component" value="Unassembled WGS sequence"/>
</dbReference>
<dbReference type="Pfam" id="PF08808">
    <property type="entry name" value="RES"/>
    <property type="match status" value="1"/>
</dbReference>
<organism evidence="2 3">
    <name type="scientific">Nonlabens ulvanivorans</name>
    <name type="common">Persicivirga ulvanivorans</name>
    <dbReference type="NCBI Taxonomy" id="906888"/>
    <lineage>
        <taxon>Bacteria</taxon>
        <taxon>Pseudomonadati</taxon>
        <taxon>Bacteroidota</taxon>
        <taxon>Flavobacteriia</taxon>
        <taxon>Flavobacteriales</taxon>
        <taxon>Flavobacteriaceae</taxon>
        <taxon>Nonlabens</taxon>
    </lineage>
</organism>
<proteinExistence type="predicted"/>
<evidence type="ECO:0000313" key="2">
    <source>
        <dbReference type="EMBL" id="GAK75216.1"/>
    </source>
</evidence>
<comment type="caution">
    <text evidence="2">The sequence shown here is derived from an EMBL/GenBank/DDBJ whole genome shotgun (WGS) entry which is preliminary data.</text>
</comment>
<evidence type="ECO:0000313" key="3">
    <source>
        <dbReference type="Proteomes" id="UP000028980"/>
    </source>
</evidence>
<dbReference type="InterPro" id="IPR014914">
    <property type="entry name" value="RES_dom"/>
</dbReference>
<protein>
    <recommendedName>
        <fullName evidence="1">RES domain-containing protein</fullName>
    </recommendedName>
</protein>